<evidence type="ECO:0000256" key="8">
    <source>
        <dbReference type="ARBA" id="ARBA00022842"/>
    </source>
</evidence>
<dbReference type="SUPFAM" id="SSF53623">
    <property type="entry name" value="MurD-like peptide ligases, catalytic domain"/>
    <property type="match status" value="1"/>
</dbReference>
<dbReference type="PIRSF" id="PIRSF001563">
    <property type="entry name" value="Folylpolyglu_synth"/>
    <property type="match status" value="1"/>
</dbReference>
<dbReference type="InterPro" id="IPR036565">
    <property type="entry name" value="Mur-like_cat_sf"/>
</dbReference>
<organism evidence="12">
    <name type="scientific">marine metagenome</name>
    <dbReference type="NCBI Taxonomy" id="408172"/>
    <lineage>
        <taxon>unclassified sequences</taxon>
        <taxon>metagenomes</taxon>
        <taxon>ecological metagenomes</taxon>
    </lineage>
</organism>
<keyword evidence="5" id="KW-0479">Metal-binding</keyword>
<dbReference type="AlphaFoldDB" id="A0A381VYG7"/>
<dbReference type="GO" id="GO:0046872">
    <property type="term" value="F:metal ion binding"/>
    <property type="evidence" value="ECO:0007669"/>
    <property type="project" value="UniProtKB-KW"/>
</dbReference>
<dbReference type="NCBIfam" id="TIGR01499">
    <property type="entry name" value="folC"/>
    <property type="match status" value="1"/>
</dbReference>
<evidence type="ECO:0000256" key="3">
    <source>
        <dbReference type="ARBA" id="ARBA00013025"/>
    </source>
</evidence>
<evidence type="ECO:0000256" key="7">
    <source>
        <dbReference type="ARBA" id="ARBA00022840"/>
    </source>
</evidence>
<comment type="catalytic activity">
    <reaction evidence="9">
        <text>(6S)-5,6,7,8-tetrahydrofolyl-(gamma-L-Glu)(n) + L-glutamate + ATP = (6S)-5,6,7,8-tetrahydrofolyl-(gamma-L-Glu)(n+1) + ADP + phosphate + H(+)</text>
        <dbReference type="Rhea" id="RHEA:10580"/>
        <dbReference type="Rhea" id="RHEA-COMP:14738"/>
        <dbReference type="Rhea" id="RHEA-COMP:14740"/>
        <dbReference type="ChEBI" id="CHEBI:15378"/>
        <dbReference type="ChEBI" id="CHEBI:29985"/>
        <dbReference type="ChEBI" id="CHEBI:30616"/>
        <dbReference type="ChEBI" id="CHEBI:43474"/>
        <dbReference type="ChEBI" id="CHEBI:141005"/>
        <dbReference type="ChEBI" id="CHEBI:456216"/>
        <dbReference type="EC" id="6.3.2.17"/>
    </reaction>
</comment>
<comment type="similarity">
    <text evidence="2">Belongs to the folylpolyglutamate synthase family.</text>
</comment>
<keyword evidence="7" id="KW-0067">ATP-binding</keyword>
<dbReference type="GO" id="GO:0008841">
    <property type="term" value="F:dihydrofolate synthase activity"/>
    <property type="evidence" value="ECO:0007669"/>
    <property type="project" value="TreeGrafter"/>
</dbReference>
<dbReference type="InterPro" id="IPR004101">
    <property type="entry name" value="Mur_ligase_C"/>
</dbReference>
<evidence type="ECO:0000256" key="5">
    <source>
        <dbReference type="ARBA" id="ARBA00022723"/>
    </source>
</evidence>
<dbReference type="GO" id="GO:0005524">
    <property type="term" value="F:ATP binding"/>
    <property type="evidence" value="ECO:0007669"/>
    <property type="project" value="UniProtKB-KW"/>
</dbReference>
<dbReference type="Pfam" id="PF02875">
    <property type="entry name" value="Mur_ligase_C"/>
    <property type="match status" value="1"/>
</dbReference>
<dbReference type="GO" id="GO:0004326">
    <property type="term" value="F:tetrahydrofolylpolyglutamate synthase activity"/>
    <property type="evidence" value="ECO:0007669"/>
    <property type="project" value="UniProtKB-EC"/>
</dbReference>
<dbReference type="InterPro" id="IPR013221">
    <property type="entry name" value="Mur_ligase_cen"/>
</dbReference>
<feature type="domain" description="Mur ligase C-terminal" evidence="10">
    <location>
        <begin position="271"/>
        <end position="390"/>
    </location>
</feature>
<accession>A0A381VYG7</accession>
<evidence type="ECO:0000256" key="1">
    <source>
        <dbReference type="ARBA" id="ARBA00001946"/>
    </source>
</evidence>
<dbReference type="PANTHER" id="PTHR11136:SF0">
    <property type="entry name" value="DIHYDROFOLATE SYNTHETASE-RELATED"/>
    <property type="match status" value="1"/>
</dbReference>
<proteinExistence type="inferred from homology"/>
<evidence type="ECO:0000256" key="4">
    <source>
        <dbReference type="ARBA" id="ARBA00022598"/>
    </source>
</evidence>
<evidence type="ECO:0000256" key="6">
    <source>
        <dbReference type="ARBA" id="ARBA00022741"/>
    </source>
</evidence>
<gene>
    <name evidence="12" type="ORF">METZ01_LOCUS98148</name>
</gene>
<dbReference type="InterPro" id="IPR036615">
    <property type="entry name" value="Mur_ligase_C_dom_sf"/>
</dbReference>
<reference evidence="12" key="1">
    <citation type="submission" date="2018-05" db="EMBL/GenBank/DDBJ databases">
        <authorList>
            <person name="Lanie J.A."/>
            <person name="Ng W.-L."/>
            <person name="Kazmierczak K.M."/>
            <person name="Andrzejewski T.M."/>
            <person name="Davidsen T.M."/>
            <person name="Wayne K.J."/>
            <person name="Tettelin H."/>
            <person name="Glass J.I."/>
            <person name="Rusch D."/>
            <person name="Podicherti R."/>
            <person name="Tsui H.-C.T."/>
            <person name="Winkler M.E."/>
        </authorList>
    </citation>
    <scope>NUCLEOTIDE SEQUENCE</scope>
</reference>
<dbReference type="GO" id="GO:0005737">
    <property type="term" value="C:cytoplasm"/>
    <property type="evidence" value="ECO:0007669"/>
    <property type="project" value="TreeGrafter"/>
</dbReference>
<evidence type="ECO:0000256" key="9">
    <source>
        <dbReference type="ARBA" id="ARBA00047493"/>
    </source>
</evidence>
<evidence type="ECO:0000313" key="12">
    <source>
        <dbReference type="EMBL" id="SVA45294.1"/>
    </source>
</evidence>
<feature type="non-terminal residue" evidence="12">
    <location>
        <position position="1"/>
    </location>
</feature>
<keyword evidence="6" id="KW-0547">Nucleotide-binding</keyword>
<dbReference type="SUPFAM" id="SSF53244">
    <property type="entry name" value="MurD-like peptide ligases, peptide-binding domain"/>
    <property type="match status" value="1"/>
</dbReference>
<protein>
    <recommendedName>
        <fullName evidence="3">tetrahydrofolate synthase</fullName>
        <ecNumber evidence="3">6.3.2.17</ecNumber>
    </recommendedName>
</protein>
<dbReference type="FunFam" id="3.40.1190.10:FF:000011">
    <property type="entry name" value="Folylpolyglutamate synthase/dihydrofolate synthase"/>
    <property type="match status" value="1"/>
</dbReference>
<keyword evidence="8" id="KW-0460">Magnesium</keyword>
<evidence type="ECO:0000259" key="11">
    <source>
        <dbReference type="Pfam" id="PF08245"/>
    </source>
</evidence>
<dbReference type="Pfam" id="PF08245">
    <property type="entry name" value="Mur_ligase_M"/>
    <property type="match status" value="1"/>
</dbReference>
<comment type="cofactor">
    <cofactor evidence="1">
        <name>Mg(2+)</name>
        <dbReference type="ChEBI" id="CHEBI:18420"/>
    </cofactor>
</comment>
<dbReference type="InterPro" id="IPR001645">
    <property type="entry name" value="Folylpolyglutamate_synth"/>
</dbReference>
<dbReference type="EC" id="6.3.2.17" evidence="3"/>
<sequence>VTYSEAIQHLLELTLFGSKLGLDNPRRLAALAGSPHERLRFIHVAGTNGKGSVCAMLESIYREAGLRTGLFTSPHLVSFRERMQVNRELIPEGALARLTAQLRDSAAGFPEGQGPTFFEVAVVTALCHFAEQSCDIVLWETGLGGRLDATNIVTPLASVITNIGLDHTRWLGETHAAIAAEKAGIIKPGIPALTAAAQPEALAVIRAEAARQGAELIELGQAESTVDLPLLGQHQQTNASLAKAVVGRLQGELPVPPGAIRAGLAKVHWPGRLQIIRRGEQTVLLDGAHNAEGAAMLRQALADGFSANSPVFILGMVDEKDGAGFCAELATLAKRIVLSPVSSARSAKPEGFLPMCQAANPAAAIEVAESLGQALEWCAAEPFVVVTGSFYLVGEAMERLGVAPTPSEAERQLNDWGAPGCRAKTLSD</sequence>
<dbReference type="Gene3D" id="3.40.1190.10">
    <property type="entry name" value="Mur-like, catalytic domain"/>
    <property type="match status" value="1"/>
</dbReference>
<keyword evidence="4" id="KW-0436">Ligase</keyword>
<feature type="domain" description="Mur ligase central" evidence="11">
    <location>
        <begin position="44"/>
        <end position="187"/>
    </location>
</feature>
<evidence type="ECO:0000259" key="10">
    <source>
        <dbReference type="Pfam" id="PF02875"/>
    </source>
</evidence>
<dbReference type="EMBL" id="UINC01010157">
    <property type="protein sequence ID" value="SVA45294.1"/>
    <property type="molecule type" value="Genomic_DNA"/>
</dbReference>
<evidence type="ECO:0000256" key="2">
    <source>
        <dbReference type="ARBA" id="ARBA00008276"/>
    </source>
</evidence>
<dbReference type="PANTHER" id="PTHR11136">
    <property type="entry name" value="FOLYLPOLYGLUTAMATE SYNTHASE-RELATED"/>
    <property type="match status" value="1"/>
</dbReference>
<dbReference type="Gene3D" id="3.90.190.20">
    <property type="entry name" value="Mur ligase, C-terminal domain"/>
    <property type="match status" value="1"/>
</dbReference>
<name>A0A381VYG7_9ZZZZ</name>